<name>A0ABV4YEQ1_9CYAN</name>
<dbReference type="EMBL" id="JBHFNS010000070">
    <property type="protein sequence ID" value="MFB2937143.1"/>
    <property type="molecule type" value="Genomic_DNA"/>
</dbReference>
<dbReference type="InterPro" id="IPR001387">
    <property type="entry name" value="Cro/C1-type_HTH"/>
</dbReference>
<dbReference type="InterPro" id="IPR007111">
    <property type="entry name" value="NACHT_NTPase"/>
</dbReference>
<dbReference type="PANTHER" id="PTHR46844:SF1">
    <property type="entry name" value="SLR5058 PROTEIN"/>
    <property type="match status" value="1"/>
</dbReference>
<dbReference type="InterPro" id="IPR027417">
    <property type="entry name" value="P-loop_NTPase"/>
</dbReference>
<gene>
    <name evidence="3" type="ORF">ACE1B6_18005</name>
</gene>
<sequence>MSRRTLQASAEGIKKIKAALKKKKWTQDYLAGCVGCHRQTIWSLLKGNPIDYDCFIDICSQLKLEQNEIVKDELIEENQQSKINIDVLVQEVRQKIKPFIQERCGTMRVLDMTQPIGLNDIYTKVNILEKITGLRRKEIADLLQEYNCEDFERFGLGKIQEKRVPGLEAVEKYPKLMILGKPGAGKTTFLKYLAIQCIEGSFQPGRVPIFITLKDFAEAKNKPNFMEYISQQYSVYGVTTTQVNYLFKHGRAIILLDGLDEVREEDSYRIVNHIRDFYENYSYSDEFKIEQTEYSQEYQNYLEEYSKKRQSTANITAWLRIKFPNKYYRNFFIITCRIAAKEYTFETFSEVEVADFDDEQIATFANNWFKYKTVKSDKFLQRLAENRRIYELATNPLLLTLLCLVFEESGDFPANRSELYKEGIDALLKKWDAKRGIYRDQVYKKLSVQRKEDLLSKIALNTFERSDYFFKQKVAEQHIIEYIRNLPDASTDPEALQLDSERVLKSLEAQHGLLVERAKGIYSFSHLTFHEYFTAREFITVQQSSAVALKNLLEHMMAKRWREVFFLALGMSPSADHLLLLMKKKVDVMVAADEELQEFLIWVNQKSISVNIPYKLVTVRTFYFTHNLVRVRELVRIQDLTRVRDLVHDLFRNLNLTRECDPICDVELIYDFNLVGVLDLVRLFNFMFVHDRILMRDRVLIRNLDHVNNLNPQLKSPLQQLRNQLPNTEECQQYEQWWETNGKKWAEQLRAIMIKYRNIGHDWQFSEQQKELLQQYYDANKLLVECLNSDCYVSREVRQYIEDTLLLPNSEIEKYPKPNL</sequence>
<feature type="domain" description="HTH cro/C1-type" evidence="2">
    <location>
        <begin position="16"/>
        <end position="69"/>
    </location>
</feature>
<protein>
    <submittedName>
        <fullName evidence="3">NACHT domain-containing NTPase</fullName>
    </submittedName>
</protein>
<organism evidence="3 4">
    <name type="scientific">Floridaenema fluviatile BLCC-F154</name>
    <dbReference type="NCBI Taxonomy" id="3153640"/>
    <lineage>
        <taxon>Bacteria</taxon>
        <taxon>Bacillati</taxon>
        <taxon>Cyanobacteriota</taxon>
        <taxon>Cyanophyceae</taxon>
        <taxon>Oscillatoriophycideae</taxon>
        <taxon>Aerosakkonematales</taxon>
        <taxon>Aerosakkonemataceae</taxon>
        <taxon>Floridanema</taxon>
        <taxon>Floridanema fluviatile</taxon>
    </lineage>
</organism>
<evidence type="ECO:0000313" key="4">
    <source>
        <dbReference type="Proteomes" id="UP001576776"/>
    </source>
</evidence>
<dbReference type="Gene3D" id="3.40.50.300">
    <property type="entry name" value="P-loop containing nucleotide triphosphate hydrolases"/>
    <property type="match status" value="1"/>
</dbReference>
<evidence type="ECO:0000259" key="2">
    <source>
        <dbReference type="PROSITE" id="PS50943"/>
    </source>
</evidence>
<accession>A0ABV4YEQ1</accession>
<dbReference type="InterPro" id="IPR054501">
    <property type="entry name" value="NCH2"/>
</dbReference>
<evidence type="ECO:0000313" key="3">
    <source>
        <dbReference type="EMBL" id="MFB2937143.1"/>
    </source>
</evidence>
<dbReference type="PANTHER" id="PTHR46844">
    <property type="entry name" value="SLR5058 PROTEIN"/>
    <property type="match status" value="1"/>
</dbReference>
<dbReference type="InterPro" id="IPR010982">
    <property type="entry name" value="Lambda_DNA-bd_dom_sf"/>
</dbReference>
<dbReference type="SUPFAM" id="SSF47413">
    <property type="entry name" value="lambda repressor-like DNA-binding domains"/>
    <property type="match status" value="1"/>
</dbReference>
<reference evidence="3 4" key="1">
    <citation type="submission" date="2024-09" db="EMBL/GenBank/DDBJ databases">
        <title>Floridaenema gen nov. (Aerosakkonemataceae, Aerosakkonematales ord. nov., Cyanobacteria) from benthic tropical and subtropical fresh waters, with the description of four new species.</title>
        <authorList>
            <person name="Moretto J.A."/>
            <person name="Berthold D.E."/>
            <person name="Lefler F.W."/>
            <person name="Huang I.-S."/>
            <person name="Laughinghouse H. IV."/>
        </authorList>
    </citation>
    <scope>NUCLEOTIDE SEQUENCE [LARGE SCALE GENOMIC DNA]</scope>
    <source>
        <strain evidence="3 4">BLCC-F154</strain>
    </source>
</reference>
<dbReference type="Proteomes" id="UP001576776">
    <property type="component" value="Unassembled WGS sequence"/>
</dbReference>
<evidence type="ECO:0000259" key="1">
    <source>
        <dbReference type="PROSITE" id="PS50837"/>
    </source>
</evidence>
<comment type="caution">
    <text evidence="3">The sequence shown here is derived from an EMBL/GenBank/DDBJ whole genome shotgun (WGS) entry which is preliminary data.</text>
</comment>
<dbReference type="SUPFAM" id="SSF52540">
    <property type="entry name" value="P-loop containing nucleoside triphosphate hydrolases"/>
    <property type="match status" value="1"/>
</dbReference>
<dbReference type="Pfam" id="PF22727">
    <property type="entry name" value="NCH2"/>
    <property type="match status" value="1"/>
</dbReference>
<dbReference type="Pfam" id="PF05729">
    <property type="entry name" value="NACHT"/>
    <property type="match status" value="1"/>
</dbReference>
<feature type="domain" description="NACHT" evidence="1">
    <location>
        <begin position="174"/>
        <end position="279"/>
    </location>
</feature>
<dbReference type="PROSITE" id="PS50837">
    <property type="entry name" value="NACHT"/>
    <property type="match status" value="1"/>
</dbReference>
<dbReference type="PROSITE" id="PS50943">
    <property type="entry name" value="HTH_CROC1"/>
    <property type="match status" value="1"/>
</dbReference>
<dbReference type="RefSeq" id="WP_413258636.1">
    <property type="nucleotide sequence ID" value="NZ_JBHFNS010000070.1"/>
</dbReference>
<proteinExistence type="predicted"/>
<keyword evidence="4" id="KW-1185">Reference proteome</keyword>